<keyword evidence="8" id="KW-0289">Folate biosynthesis</keyword>
<dbReference type="GO" id="GO:0046654">
    <property type="term" value="P:tetrahydrofolate biosynthetic process"/>
    <property type="evidence" value="ECO:0007669"/>
    <property type="project" value="UniProtKB-UniPathway"/>
</dbReference>
<dbReference type="SUPFAM" id="SSF55083">
    <property type="entry name" value="6-hydroxymethyl-7,8-dihydropterin pyrophosphokinase, HPPK"/>
    <property type="match status" value="1"/>
</dbReference>
<dbReference type="PANTHER" id="PTHR43071:SF1">
    <property type="entry name" value="2-AMINO-4-HYDROXY-6-HYDROXYMETHYLDIHYDROPTERIDINE PYROPHOSPHOKINASE"/>
    <property type="match status" value="1"/>
</dbReference>
<reference evidence="10 11" key="1">
    <citation type="journal article" date="2007" name="PLoS Genet.">
        <title>Patterns and implications of gene gain and loss in the evolution of Prochlorococcus.</title>
        <authorList>
            <person name="Kettler G.C."/>
            <person name="Martiny A.C."/>
            <person name="Huang K."/>
            <person name="Zucker J."/>
            <person name="Coleman M.L."/>
            <person name="Rodrigue S."/>
            <person name="Chen F."/>
            <person name="Lapidus A."/>
            <person name="Ferriera S."/>
            <person name="Johnson J."/>
            <person name="Steglich C."/>
            <person name="Church G.M."/>
            <person name="Richardson P."/>
            <person name="Chisholm S.W."/>
        </authorList>
    </citation>
    <scope>NUCLEOTIDE SEQUENCE [LARGE SCALE GENOMIC DNA]</scope>
    <source>
        <strain evidence="11">MIT 9211</strain>
    </source>
</reference>
<dbReference type="HOGENOM" id="CLU_097916_3_1_3"/>
<keyword evidence="11" id="KW-1185">Reference proteome</keyword>
<evidence type="ECO:0000256" key="4">
    <source>
        <dbReference type="ARBA" id="ARBA00022679"/>
    </source>
</evidence>
<evidence type="ECO:0000256" key="5">
    <source>
        <dbReference type="ARBA" id="ARBA00022741"/>
    </source>
</evidence>
<dbReference type="AlphaFoldDB" id="A9BDT4"/>
<dbReference type="GO" id="GO:0046656">
    <property type="term" value="P:folic acid biosynthetic process"/>
    <property type="evidence" value="ECO:0007669"/>
    <property type="project" value="UniProtKB-KW"/>
</dbReference>
<evidence type="ECO:0000259" key="9">
    <source>
        <dbReference type="PROSITE" id="PS00794"/>
    </source>
</evidence>
<dbReference type="GO" id="GO:0003848">
    <property type="term" value="F:2-amino-4-hydroxy-6-hydroxymethyldihydropteridine diphosphokinase activity"/>
    <property type="evidence" value="ECO:0007669"/>
    <property type="project" value="UniProtKB-EC"/>
</dbReference>
<protein>
    <recommendedName>
        <fullName evidence="3">2-amino-4-hydroxy-6-hydroxymethyldihydropteridine diphosphokinase</fullName>
        <ecNumber evidence="3">2.7.6.3</ecNumber>
    </recommendedName>
</protein>
<comment type="catalytic activity">
    <reaction evidence="1">
        <text>6-hydroxymethyl-7,8-dihydropterin + ATP = (7,8-dihydropterin-6-yl)methyl diphosphate + AMP + H(+)</text>
        <dbReference type="Rhea" id="RHEA:11412"/>
        <dbReference type="ChEBI" id="CHEBI:15378"/>
        <dbReference type="ChEBI" id="CHEBI:30616"/>
        <dbReference type="ChEBI" id="CHEBI:44841"/>
        <dbReference type="ChEBI" id="CHEBI:72950"/>
        <dbReference type="ChEBI" id="CHEBI:456215"/>
        <dbReference type="EC" id="2.7.6.3"/>
    </reaction>
</comment>
<keyword evidence="5" id="KW-0547">Nucleotide-binding</keyword>
<evidence type="ECO:0000256" key="8">
    <source>
        <dbReference type="ARBA" id="ARBA00022909"/>
    </source>
</evidence>
<dbReference type="InterPro" id="IPR035907">
    <property type="entry name" value="Hppk_sf"/>
</dbReference>
<feature type="domain" description="7,8-dihydro-6-hydroxymethylpterin-pyrophosphokinase" evidence="9">
    <location>
        <begin position="131"/>
        <end position="142"/>
    </location>
</feature>
<evidence type="ECO:0000256" key="6">
    <source>
        <dbReference type="ARBA" id="ARBA00022777"/>
    </source>
</evidence>
<dbReference type="InterPro" id="IPR000550">
    <property type="entry name" value="Hppk"/>
</dbReference>
<comment type="pathway">
    <text evidence="2">Cofactor biosynthesis; tetrahydrofolate biosynthesis; 2-amino-4-hydroxy-6-hydroxymethyl-7,8-dihydropteridine diphosphate from 7,8-dihydroneopterin triphosphate: step 4/4.</text>
</comment>
<dbReference type="Gene3D" id="3.30.70.560">
    <property type="entry name" value="7,8-Dihydro-6-hydroxymethylpterin-pyrophosphokinase HPPK"/>
    <property type="match status" value="1"/>
</dbReference>
<evidence type="ECO:0000313" key="10">
    <source>
        <dbReference type="EMBL" id="ABX08244.1"/>
    </source>
</evidence>
<gene>
    <name evidence="10" type="primary">folK</name>
    <name evidence="10" type="ordered locus">P9211_03131</name>
</gene>
<dbReference type="Pfam" id="PF01288">
    <property type="entry name" value="HPPK"/>
    <property type="match status" value="1"/>
</dbReference>
<keyword evidence="4 10" id="KW-0808">Transferase</keyword>
<sequence>MSSLNYYKQNTLAIALGSNIPSPAGPPVSTLITVKPQIEQLICEWIKALVPANKTFLPIISNLHWQWSPLYETQPIGGPSNQPNYINAVLVVRGEKFASIRPTEDRAIDLLKRFLELEKNFGRARELSKVKWGPRTLDIDLLAWGDLHINKKILVLPHPRFIERDFVLIPLAASIQREAYGIRQIPPQEGWEE</sequence>
<dbReference type="GO" id="GO:0016301">
    <property type="term" value="F:kinase activity"/>
    <property type="evidence" value="ECO:0007669"/>
    <property type="project" value="UniProtKB-KW"/>
</dbReference>
<dbReference type="Proteomes" id="UP000000788">
    <property type="component" value="Chromosome"/>
</dbReference>
<dbReference type="KEGG" id="pmj:P9211_03131"/>
<keyword evidence="6 10" id="KW-0418">Kinase</keyword>
<evidence type="ECO:0000256" key="2">
    <source>
        <dbReference type="ARBA" id="ARBA00005051"/>
    </source>
</evidence>
<dbReference type="eggNOG" id="COG0801">
    <property type="taxonomic scope" value="Bacteria"/>
</dbReference>
<evidence type="ECO:0000256" key="7">
    <source>
        <dbReference type="ARBA" id="ARBA00022840"/>
    </source>
</evidence>
<evidence type="ECO:0000256" key="1">
    <source>
        <dbReference type="ARBA" id="ARBA00000198"/>
    </source>
</evidence>
<dbReference type="RefSeq" id="WP_012194869.1">
    <property type="nucleotide sequence ID" value="NC_009976.1"/>
</dbReference>
<keyword evidence="7" id="KW-0067">ATP-binding</keyword>
<dbReference type="OrthoDB" id="9808041at2"/>
<evidence type="ECO:0000313" key="11">
    <source>
        <dbReference type="Proteomes" id="UP000000788"/>
    </source>
</evidence>
<organism evidence="10 11">
    <name type="scientific">Prochlorococcus marinus (strain MIT 9211)</name>
    <dbReference type="NCBI Taxonomy" id="93059"/>
    <lineage>
        <taxon>Bacteria</taxon>
        <taxon>Bacillati</taxon>
        <taxon>Cyanobacteriota</taxon>
        <taxon>Cyanophyceae</taxon>
        <taxon>Synechococcales</taxon>
        <taxon>Prochlorococcaceae</taxon>
        <taxon>Prochlorococcus</taxon>
    </lineage>
</organism>
<dbReference type="CDD" id="cd00483">
    <property type="entry name" value="HPPK"/>
    <property type="match status" value="1"/>
</dbReference>
<dbReference type="NCBIfam" id="TIGR01498">
    <property type="entry name" value="folK"/>
    <property type="match status" value="1"/>
</dbReference>
<name>A9BDT4_PROM4</name>
<evidence type="ECO:0000256" key="3">
    <source>
        <dbReference type="ARBA" id="ARBA00013253"/>
    </source>
</evidence>
<dbReference type="PANTHER" id="PTHR43071">
    <property type="entry name" value="2-AMINO-4-HYDROXY-6-HYDROXYMETHYLDIHYDROPTERIDINE PYROPHOSPHOKINASE"/>
    <property type="match status" value="1"/>
</dbReference>
<proteinExistence type="predicted"/>
<dbReference type="STRING" id="93059.P9211_03131"/>
<dbReference type="EMBL" id="CP000878">
    <property type="protein sequence ID" value="ABX08244.1"/>
    <property type="molecule type" value="Genomic_DNA"/>
</dbReference>
<accession>A9BDT4</accession>
<dbReference type="EC" id="2.7.6.3" evidence="3"/>
<dbReference type="GO" id="GO:0005524">
    <property type="term" value="F:ATP binding"/>
    <property type="evidence" value="ECO:0007669"/>
    <property type="project" value="UniProtKB-KW"/>
</dbReference>
<dbReference type="UniPathway" id="UPA00077">
    <property type="reaction ID" value="UER00155"/>
</dbReference>
<dbReference type="PROSITE" id="PS00794">
    <property type="entry name" value="HPPK"/>
    <property type="match status" value="1"/>
</dbReference>